<gene>
    <name evidence="1" type="ORF">LR48_Vigan04g088500</name>
</gene>
<dbReference type="Proteomes" id="UP000053144">
    <property type="component" value="Chromosome 4"/>
</dbReference>
<evidence type="ECO:0000313" key="2">
    <source>
        <dbReference type="Proteomes" id="UP000053144"/>
    </source>
</evidence>
<evidence type="ECO:0000313" key="1">
    <source>
        <dbReference type="EMBL" id="KOM40687.1"/>
    </source>
</evidence>
<dbReference type="STRING" id="3914.A0A0L9UDR3"/>
<reference evidence="2" key="1">
    <citation type="journal article" date="2015" name="Proc. Natl. Acad. Sci. U.S.A.">
        <title>Genome sequencing of adzuki bean (Vigna angularis) provides insight into high starch and low fat accumulation and domestication.</title>
        <authorList>
            <person name="Yang K."/>
            <person name="Tian Z."/>
            <person name="Chen C."/>
            <person name="Luo L."/>
            <person name="Zhao B."/>
            <person name="Wang Z."/>
            <person name="Yu L."/>
            <person name="Li Y."/>
            <person name="Sun Y."/>
            <person name="Li W."/>
            <person name="Chen Y."/>
            <person name="Li Y."/>
            <person name="Zhang Y."/>
            <person name="Ai D."/>
            <person name="Zhao J."/>
            <person name="Shang C."/>
            <person name="Ma Y."/>
            <person name="Wu B."/>
            <person name="Wang M."/>
            <person name="Gao L."/>
            <person name="Sun D."/>
            <person name="Zhang P."/>
            <person name="Guo F."/>
            <person name="Wang W."/>
            <person name="Li Y."/>
            <person name="Wang J."/>
            <person name="Varshney R.K."/>
            <person name="Wang J."/>
            <person name="Ling H.Q."/>
            <person name="Wan P."/>
        </authorList>
    </citation>
    <scope>NUCLEOTIDE SEQUENCE</scope>
    <source>
        <strain evidence="2">cv. Jingnong 6</strain>
    </source>
</reference>
<dbReference type="InterPro" id="IPR036961">
    <property type="entry name" value="Kinesin_motor_dom_sf"/>
</dbReference>
<dbReference type="SUPFAM" id="SSF52540">
    <property type="entry name" value="P-loop containing nucleoside triphosphate hydrolases"/>
    <property type="match status" value="1"/>
</dbReference>
<protein>
    <recommendedName>
        <fullName evidence="3">Kinesin motor domain-containing protein</fullName>
    </recommendedName>
</protein>
<dbReference type="AlphaFoldDB" id="A0A0L9UDR3"/>
<name>A0A0L9UDR3_PHAAN</name>
<sequence>MHKLHSVSTTDDSSDEDMGEEYLSAKLHLVDLARSERAKRTGSDGLHLKEAPGNFFIWPSRLAKPSLDISKKTNIVTPPQPQLSPIEQLGVAVVTMGIKNIEIDMPPELTCKTATTTLFVCHRDICEIV</sequence>
<accession>A0A0L9UDR3</accession>
<dbReference type="EMBL" id="CM003374">
    <property type="protein sequence ID" value="KOM40687.1"/>
    <property type="molecule type" value="Genomic_DNA"/>
</dbReference>
<dbReference type="InterPro" id="IPR027417">
    <property type="entry name" value="P-loop_NTPase"/>
</dbReference>
<organism evidence="1 2">
    <name type="scientific">Phaseolus angularis</name>
    <name type="common">Azuki bean</name>
    <name type="synonym">Vigna angularis</name>
    <dbReference type="NCBI Taxonomy" id="3914"/>
    <lineage>
        <taxon>Eukaryota</taxon>
        <taxon>Viridiplantae</taxon>
        <taxon>Streptophyta</taxon>
        <taxon>Embryophyta</taxon>
        <taxon>Tracheophyta</taxon>
        <taxon>Spermatophyta</taxon>
        <taxon>Magnoliopsida</taxon>
        <taxon>eudicotyledons</taxon>
        <taxon>Gunneridae</taxon>
        <taxon>Pentapetalae</taxon>
        <taxon>rosids</taxon>
        <taxon>fabids</taxon>
        <taxon>Fabales</taxon>
        <taxon>Fabaceae</taxon>
        <taxon>Papilionoideae</taxon>
        <taxon>50 kb inversion clade</taxon>
        <taxon>NPAAA clade</taxon>
        <taxon>indigoferoid/millettioid clade</taxon>
        <taxon>Phaseoleae</taxon>
        <taxon>Vigna</taxon>
    </lineage>
</organism>
<dbReference type="Gene3D" id="3.40.850.10">
    <property type="entry name" value="Kinesin motor domain"/>
    <property type="match status" value="1"/>
</dbReference>
<proteinExistence type="predicted"/>
<dbReference type="Gramene" id="KOM40687">
    <property type="protein sequence ID" value="KOM40687"/>
    <property type="gene ID" value="LR48_Vigan04g088500"/>
</dbReference>
<evidence type="ECO:0008006" key="3">
    <source>
        <dbReference type="Google" id="ProtNLM"/>
    </source>
</evidence>